<dbReference type="InterPro" id="IPR014729">
    <property type="entry name" value="Rossmann-like_a/b/a_fold"/>
</dbReference>
<organism evidence="14 15">
    <name type="scientific">Thiomicrorhabdus marina</name>
    <dbReference type="NCBI Taxonomy" id="2818442"/>
    <lineage>
        <taxon>Bacteria</taxon>
        <taxon>Pseudomonadati</taxon>
        <taxon>Pseudomonadota</taxon>
        <taxon>Gammaproteobacteria</taxon>
        <taxon>Thiotrichales</taxon>
        <taxon>Piscirickettsiaceae</taxon>
        <taxon>Thiomicrorhabdus</taxon>
    </lineage>
</organism>
<feature type="binding site" evidence="12">
    <location>
        <position position="235"/>
    </location>
    <ligand>
        <name>Zn(2+)</name>
        <dbReference type="ChEBI" id="CHEBI:29105"/>
    </ligand>
</feature>
<dbReference type="Pfam" id="PF09190">
    <property type="entry name" value="DALR_2"/>
    <property type="match status" value="1"/>
</dbReference>
<keyword evidence="8 12" id="KW-0862">Zinc</keyword>
<dbReference type="CDD" id="cd00672">
    <property type="entry name" value="CysRS_core"/>
    <property type="match status" value="1"/>
</dbReference>
<evidence type="ECO:0000256" key="4">
    <source>
        <dbReference type="ARBA" id="ARBA00022490"/>
    </source>
</evidence>
<dbReference type="NCBIfam" id="TIGR00435">
    <property type="entry name" value="cysS"/>
    <property type="match status" value="1"/>
</dbReference>
<keyword evidence="11 12" id="KW-0030">Aminoacyl-tRNA synthetase</keyword>
<keyword evidence="15" id="KW-1185">Reference proteome</keyword>
<comment type="catalytic activity">
    <reaction evidence="12">
        <text>tRNA(Cys) + L-cysteine + ATP = L-cysteinyl-tRNA(Cys) + AMP + diphosphate</text>
        <dbReference type="Rhea" id="RHEA:17773"/>
        <dbReference type="Rhea" id="RHEA-COMP:9661"/>
        <dbReference type="Rhea" id="RHEA-COMP:9679"/>
        <dbReference type="ChEBI" id="CHEBI:30616"/>
        <dbReference type="ChEBI" id="CHEBI:33019"/>
        <dbReference type="ChEBI" id="CHEBI:35235"/>
        <dbReference type="ChEBI" id="CHEBI:78442"/>
        <dbReference type="ChEBI" id="CHEBI:78517"/>
        <dbReference type="ChEBI" id="CHEBI:456215"/>
        <dbReference type="EC" id="6.1.1.16"/>
    </reaction>
</comment>
<dbReference type="PANTHER" id="PTHR10890">
    <property type="entry name" value="CYSTEINYL-TRNA SYNTHETASE"/>
    <property type="match status" value="1"/>
</dbReference>
<feature type="binding site" evidence="12">
    <location>
        <position position="239"/>
    </location>
    <ligand>
        <name>Zn(2+)</name>
        <dbReference type="ChEBI" id="CHEBI:29105"/>
    </ligand>
</feature>
<evidence type="ECO:0000256" key="8">
    <source>
        <dbReference type="ARBA" id="ARBA00022833"/>
    </source>
</evidence>
<comment type="caution">
    <text evidence="14">The sequence shown here is derived from an EMBL/GenBank/DDBJ whole genome shotgun (WGS) entry which is preliminary data.</text>
</comment>
<reference evidence="14 15" key="1">
    <citation type="submission" date="2021-03" db="EMBL/GenBank/DDBJ databases">
        <title>Thiomicrorhabdus sp.nov.,novel sulfur-oxidizing bacteria isolated from coastal sediment.</title>
        <authorList>
            <person name="Liu X."/>
        </authorList>
    </citation>
    <scope>NUCLEOTIDE SEQUENCE [LARGE SCALE GENOMIC DNA]</scope>
    <source>
        <strain evidence="14 15">6S2-11</strain>
    </source>
</reference>
<keyword evidence="10 12" id="KW-0648">Protein biosynthesis</keyword>
<dbReference type="EC" id="6.1.1.16" evidence="12"/>
<keyword evidence="5 12" id="KW-0436">Ligase</keyword>
<keyword evidence="7 12" id="KW-0547">Nucleotide-binding</keyword>
<comment type="similarity">
    <text evidence="2 12">Belongs to the class-I aminoacyl-tRNA synthetase family.</text>
</comment>
<evidence type="ECO:0000256" key="6">
    <source>
        <dbReference type="ARBA" id="ARBA00022723"/>
    </source>
</evidence>
<comment type="subunit">
    <text evidence="3 12">Monomer.</text>
</comment>
<comment type="cofactor">
    <cofactor evidence="12">
        <name>Zn(2+)</name>
        <dbReference type="ChEBI" id="CHEBI:29105"/>
    </cofactor>
    <text evidence="12">Binds 1 zinc ion per subunit.</text>
</comment>
<dbReference type="RefSeq" id="WP_208146113.1">
    <property type="nucleotide sequence ID" value="NZ_JAGETV010000001.1"/>
</dbReference>
<dbReference type="SUPFAM" id="SSF47323">
    <property type="entry name" value="Anticodon-binding domain of a subclass of class I aminoacyl-tRNA synthetases"/>
    <property type="match status" value="1"/>
</dbReference>
<feature type="binding site" evidence="12">
    <location>
        <position position="210"/>
    </location>
    <ligand>
        <name>Zn(2+)</name>
        <dbReference type="ChEBI" id="CHEBI:29105"/>
    </ligand>
</feature>
<sequence>MSLQIYNTETRQKELFTPIHENKVGIYVCGVTVYDLCHIGHARVMVVFDTVVRHLRALGYDVTYVRNITDIDDKIIKRALENNESIQALTERMIAEMHADETAMNVLRPDMEPKATEHMDEIKHMIQALIDKGFAYPASNGDVYFKVKAFENYGRLSGKNLEDLEAGARVDVNEVKQDPMDFVLWKASKENEPAWESNWGGGRPGWHIECSAMSTKCLGNHFDIHGGGMDLSFPHHENEIAQSECATGEHYVNTWMHCGFVRIDDEKMSKSLNNFFTIREVLKLYHPEVIRYFLLASHYRSPVNYSEENLEVAKASVGRLYSALQEVEIGAAATDTHFEKDFIAVMNDDFNTPKAMAVLFELAKEVNKTKDAALAGLLVKLANQIGLLEQEVDTFFKLQPSDSDLDETQIEALIEERKQARVNKDFARSDEIRDQLKEQGIELLDSAEGTTWRKV</sequence>
<dbReference type="Pfam" id="PF23493">
    <property type="entry name" value="CysS_C"/>
    <property type="match status" value="1"/>
</dbReference>
<proteinExistence type="inferred from homology"/>
<evidence type="ECO:0000256" key="1">
    <source>
        <dbReference type="ARBA" id="ARBA00004496"/>
    </source>
</evidence>
<comment type="subcellular location">
    <subcellularLocation>
        <location evidence="1 12">Cytoplasm</location>
    </subcellularLocation>
</comment>
<evidence type="ECO:0000256" key="2">
    <source>
        <dbReference type="ARBA" id="ARBA00005594"/>
    </source>
</evidence>
<feature type="domain" description="Cysteinyl-tRNA synthetase class Ia DALR" evidence="13">
    <location>
        <begin position="341"/>
        <end position="396"/>
    </location>
</feature>
<dbReference type="InterPro" id="IPR032678">
    <property type="entry name" value="tRNA-synt_1_cat_dom"/>
</dbReference>
<dbReference type="SMART" id="SM00840">
    <property type="entry name" value="DALR_2"/>
    <property type="match status" value="1"/>
</dbReference>
<evidence type="ECO:0000256" key="7">
    <source>
        <dbReference type="ARBA" id="ARBA00022741"/>
    </source>
</evidence>
<evidence type="ECO:0000256" key="5">
    <source>
        <dbReference type="ARBA" id="ARBA00022598"/>
    </source>
</evidence>
<feature type="binding site" evidence="12">
    <location>
        <position position="29"/>
    </location>
    <ligand>
        <name>Zn(2+)</name>
        <dbReference type="ChEBI" id="CHEBI:29105"/>
    </ligand>
</feature>
<accession>A0ABS3Q131</accession>
<evidence type="ECO:0000259" key="13">
    <source>
        <dbReference type="SMART" id="SM00840"/>
    </source>
</evidence>
<feature type="binding site" evidence="12">
    <location>
        <position position="270"/>
    </location>
    <ligand>
        <name>ATP</name>
        <dbReference type="ChEBI" id="CHEBI:30616"/>
    </ligand>
</feature>
<evidence type="ECO:0000256" key="10">
    <source>
        <dbReference type="ARBA" id="ARBA00022917"/>
    </source>
</evidence>
<dbReference type="EMBL" id="JAGETV010000001">
    <property type="protein sequence ID" value="MBO1926006.1"/>
    <property type="molecule type" value="Genomic_DNA"/>
</dbReference>
<dbReference type="Gene3D" id="1.20.120.1910">
    <property type="entry name" value="Cysteine-tRNA ligase, C-terminal anti-codon recognition domain"/>
    <property type="match status" value="1"/>
</dbReference>
<dbReference type="SUPFAM" id="SSF52374">
    <property type="entry name" value="Nucleotidylyl transferase"/>
    <property type="match status" value="1"/>
</dbReference>
<dbReference type="Pfam" id="PF01406">
    <property type="entry name" value="tRNA-synt_1e"/>
    <property type="match status" value="1"/>
</dbReference>
<dbReference type="PRINTS" id="PR00983">
    <property type="entry name" value="TRNASYNTHCYS"/>
</dbReference>
<evidence type="ECO:0000256" key="3">
    <source>
        <dbReference type="ARBA" id="ARBA00011245"/>
    </source>
</evidence>
<feature type="short sequence motif" description="'KMSKS' region" evidence="12">
    <location>
        <begin position="267"/>
        <end position="271"/>
    </location>
</feature>
<keyword evidence="4 12" id="KW-0963">Cytoplasm</keyword>
<dbReference type="InterPro" id="IPR024909">
    <property type="entry name" value="Cys-tRNA/MSH_ligase"/>
</dbReference>
<dbReference type="InterPro" id="IPR056411">
    <property type="entry name" value="CysS_C"/>
</dbReference>
<gene>
    <name evidence="12" type="primary">cysS</name>
    <name evidence="14" type="ORF">J3998_00320</name>
</gene>
<keyword evidence="6 12" id="KW-0479">Metal-binding</keyword>
<dbReference type="InterPro" id="IPR015273">
    <property type="entry name" value="Cys-tRNA-synt_Ia_DALR"/>
</dbReference>
<dbReference type="InterPro" id="IPR009080">
    <property type="entry name" value="tRNAsynth_Ia_anticodon-bd"/>
</dbReference>
<dbReference type="HAMAP" id="MF_00041">
    <property type="entry name" value="Cys_tRNA_synth"/>
    <property type="match status" value="1"/>
</dbReference>
<dbReference type="Gene3D" id="3.40.50.620">
    <property type="entry name" value="HUPs"/>
    <property type="match status" value="1"/>
</dbReference>
<evidence type="ECO:0000256" key="11">
    <source>
        <dbReference type="ARBA" id="ARBA00023146"/>
    </source>
</evidence>
<dbReference type="PANTHER" id="PTHR10890:SF3">
    <property type="entry name" value="CYSTEINE--TRNA LIGASE, CYTOPLASMIC"/>
    <property type="match status" value="1"/>
</dbReference>
<dbReference type="Proteomes" id="UP000664835">
    <property type="component" value="Unassembled WGS sequence"/>
</dbReference>
<keyword evidence="9 12" id="KW-0067">ATP-binding</keyword>
<evidence type="ECO:0000256" key="12">
    <source>
        <dbReference type="HAMAP-Rule" id="MF_00041"/>
    </source>
</evidence>
<protein>
    <recommendedName>
        <fullName evidence="12">Cysteine--tRNA ligase</fullName>
        <ecNumber evidence="12">6.1.1.16</ecNumber>
    </recommendedName>
    <alternativeName>
        <fullName evidence="12">Cysteinyl-tRNA synthetase</fullName>
        <shortName evidence="12">CysRS</shortName>
    </alternativeName>
</protein>
<name>A0ABS3Q131_9GAMM</name>
<dbReference type="GO" id="GO:0004817">
    <property type="term" value="F:cysteine-tRNA ligase activity"/>
    <property type="evidence" value="ECO:0007669"/>
    <property type="project" value="UniProtKB-EC"/>
</dbReference>
<dbReference type="InterPro" id="IPR015803">
    <property type="entry name" value="Cys-tRNA-ligase"/>
</dbReference>
<evidence type="ECO:0000313" key="15">
    <source>
        <dbReference type="Proteomes" id="UP000664835"/>
    </source>
</evidence>
<evidence type="ECO:0000313" key="14">
    <source>
        <dbReference type="EMBL" id="MBO1926006.1"/>
    </source>
</evidence>
<evidence type="ECO:0000256" key="9">
    <source>
        <dbReference type="ARBA" id="ARBA00022840"/>
    </source>
</evidence>
<feature type="short sequence motif" description="'HIGH' region" evidence="12">
    <location>
        <begin position="31"/>
        <end position="41"/>
    </location>
</feature>
<dbReference type="CDD" id="cd07963">
    <property type="entry name" value="Anticodon_Ia_Cys"/>
    <property type="match status" value="1"/>
</dbReference>